<feature type="region of interest" description="Disordered" evidence="1">
    <location>
        <begin position="1"/>
        <end position="160"/>
    </location>
</feature>
<evidence type="ECO:0000256" key="1">
    <source>
        <dbReference type="SAM" id="MobiDB-lite"/>
    </source>
</evidence>
<dbReference type="eggNOG" id="ENOG502SQPI">
    <property type="taxonomic scope" value="Eukaryota"/>
</dbReference>
<dbReference type="EMBL" id="CP009402">
    <property type="protein sequence ID" value="AIO01400.1"/>
    <property type="molecule type" value="Genomic_DNA"/>
</dbReference>
<evidence type="ECO:0000313" key="3">
    <source>
        <dbReference type="Proteomes" id="UP000063063"/>
    </source>
</evidence>
<feature type="compositionally biased region" description="Polar residues" evidence="1">
    <location>
        <begin position="12"/>
        <end position="25"/>
    </location>
</feature>
<dbReference type="VEuPathDB" id="TriTrypDB:LPMP_331080"/>
<dbReference type="OrthoDB" id="239897at2759"/>
<dbReference type="Proteomes" id="UP000063063">
    <property type="component" value="Chromosome 33"/>
</dbReference>
<proteinExistence type="predicted"/>
<evidence type="ECO:0008006" key="4">
    <source>
        <dbReference type="Google" id="ProtNLM"/>
    </source>
</evidence>
<accession>A0A088S1G3</accession>
<dbReference type="AlphaFoldDB" id="A0A088S1G3"/>
<feature type="compositionally biased region" description="Basic and acidic residues" evidence="1">
    <location>
        <begin position="131"/>
        <end position="141"/>
    </location>
</feature>
<evidence type="ECO:0000313" key="2">
    <source>
        <dbReference type="EMBL" id="AIO01400.1"/>
    </source>
</evidence>
<sequence>MGCSASKDVKGGNNTRTPTSNTRENTAPVAVAPPAPAAEAPPAPAAEAPPAPAAEAPPAPAAEAPPAPAAEAPPAPAAEAPAAEAPPALRVPSDENDASNHESKSASNRSVEIPASREKDCNDNMTNSMDKSLKGGPDKAPTRNGSEITNGHADEKDTPVVLPNGVWTLTVGTPYYYSAEENLYYHPPSCQFYDPTNGMWYDPVSDEWYRDEGSEAGTA</sequence>
<protein>
    <recommendedName>
        <fullName evidence="4">OCRE domain-containing protein</fullName>
    </recommendedName>
</protein>
<keyword evidence="3" id="KW-1185">Reference proteome</keyword>
<dbReference type="RefSeq" id="XP_010702200.1">
    <property type="nucleotide sequence ID" value="XM_010703898.1"/>
</dbReference>
<reference evidence="2 3" key="1">
    <citation type="journal article" date="2015" name="Sci. Rep.">
        <title>The genome of Leishmania panamensis: insights into genomics of the L. (Viannia) subgenus.</title>
        <authorList>
            <person name="Llanes A."/>
            <person name="Restrepo C.M."/>
            <person name="Vecchio G.D."/>
            <person name="Anguizola F.J."/>
            <person name="Lleonart R."/>
        </authorList>
    </citation>
    <scope>NUCLEOTIDE SEQUENCE [LARGE SCALE GENOMIC DNA]</scope>
    <source>
        <strain evidence="2 3">MHOM/PA/94/PSC-1</strain>
    </source>
</reference>
<feature type="compositionally biased region" description="Low complexity" evidence="1">
    <location>
        <begin position="77"/>
        <end position="88"/>
    </location>
</feature>
<feature type="compositionally biased region" description="Pro residues" evidence="1">
    <location>
        <begin position="31"/>
        <end position="76"/>
    </location>
</feature>
<gene>
    <name evidence="2" type="ORF">LPMP_331080</name>
</gene>
<dbReference type="GeneID" id="22578261"/>
<organism evidence="2 3">
    <name type="scientific">Leishmania panamensis</name>
    <dbReference type="NCBI Taxonomy" id="5679"/>
    <lineage>
        <taxon>Eukaryota</taxon>
        <taxon>Discoba</taxon>
        <taxon>Euglenozoa</taxon>
        <taxon>Kinetoplastea</taxon>
        <taxon>Metakinetoplastina</taxon>
        <taxon>Trypanosomatida</taxon>
        <taxon>Trypanosomatidae</taxon>
        <taxon>Leishmaniinae</taxon>
        <taxon>Leishmania</taxon>
        <taxon>Leishmania guyanensis species complex</taxon>
    </lineage>
</organism>
<name>A0A088S1G3_LEIPA</name>
<dbReference type="VEuPathDB" id="TriTrypDB:LPAL13_330015900"/>
<dbReference type="KEGG" id="lpan:LPMP_331080"/>